<dbReference type="PANTHER" id="PTHR30126:SF64">
    <property type="entry name" value="HTH-TYPE TRANSCRIPTIONAL REGULATOR CITR"/>
    <property type="match status" value="1"/>
</dbReference>
<dbReference type="InterPro" id="IPR036390">
    <property type="entry name" value="WH_DNA-bd_sf"/>
</dbReference>
<evidence type="ECO:0000313" key="7">
    <source>
        <dbReference type="Proteomes" id="UP000184389"/>
    </source>
</evidence>
<dbReference type="PRINTS" id="PR00039">
    <property type="entry name" value="HTHLYSR"/>
</dbReference>
<evidence type="ECO:0000313" key="6">
    <source>
        <dbReference type="EMBL" id="SHI11748.1"/>
    </source>
</evidence>
<dbReference type="InterPro" id="IPR000847">
    <property type="entry name" value="LysR_HTH_N"/>
</dbReference>
<dbReference type="GO" id="GO:0003700">
    <property type="term" value="F:DNA-binding transcription factor activity"/>
    <property type="evidence" value="ECO:0007669"/>
    <property type="project" value="InterPro"/>
</dbReference>
<dbReference type="SUPFAM" id="SSF53850">
    <property type="entry name" value="Periplasmic binding protein-like II"/>
    <property type="match status" value="1"/>
</dbReference>
<dbReference type="NCBIfam" id="NF040786">
    <property type="entry name" value="LysR_Sec_metab"/>
    <property type="match status" value="1"/>
</dbReference>
<evidence type="ECO:0000259" key="5">
    <source>
        <dbReference type="PROSITE" id="PS50931"/>
    </source>
</evidence>
<keyword evidence="2" id="KW-0805">Transcription regulation</keyword>
<keyword evidence="4" id="KW-0804">Transcription</keyword>
<accession>A0A1M5YIM2</accession>
<dbReference type="Gene3D" id="3.40.190.290">
    <property type="match status" value="1"/>
</dbReference>
<keyword evidence="3 6" id="KW-0238">DNA-binding</keyword>
<comment type="similarity">
    <text evidence="1">Belongs to the LysR transcriptional regulatory family.</text>
</comment>
<evidence type="ECO:0000256" key="3">
    <source>
        <dbReference type="ARBA" id="ARBA00023125"/>
    </source>
</evidence>
<dbReference type="FunFam" id="1.10.10.10:FF:000001">
    <property type="entry name" value="LysR family transcriptional regulator"/>
    <property type="match status" value="1"/>
</dbReference>
<dbReference type="Pfam" id="PF00126">
    <property type="entry name" value="HTH_1"/>
    <property type="match status" value="1"/>
</dbReference>
<keyword evidence="7" id="KW-1185">Reference proteome</keyword>
<feature type="domain" description="HTH lysR-type" evidence="5">
    <location>
        <begin position="9"/>
        <end position="66"/>
    </location>
</feature>
<dbReference type="GO" id="GO:0000976">
    <property type="term" value="F:transcription cis-regulatory region binding"/>
    <property type="evidence" value="ECO:0007669"/>
    <property type="project" value="TreeGrafter"/>
</dbReference>
<organism evidence="6 7">
    <name type="scientific">Sporanaerobacter acetigenes DSM 13106</name>
    <dbReference type="NCBI Taxonomy" id="1123281"/>
    <lineage>
        <taxon>Bacteria</taxon>
        <taxon>Bacillati</taxon>
        <taxon>Bacillota</taxon>
        <taxon>Tissierellia</taxon>
        <taxon>Tissierellales</taxon>
        <taxon>Sporanaerobacteraceae</taxon>
        <taxon>Sporanaerobacter</taxon>
    </lineage>
</organism>
<dbReference type="InterPro" id="IPR036388">
    <property type="entry name" value="WH-like_DNA-bd_sf"/>
</dbReference>
<dbReference type="Gene3D" id="1.10.10.10">
    <property type="entry name" value="Winged helix-like DNA-binding domain superfamily/Winged helix DNA-binding domain"/>
    <property type="match status" value="1"/>
</dbReference>
<dbReference type="Proteomes" id="UP000184389">
    <property type="component" value="Unassembled WGS sequence"/>
</dbReference>
<dbReference type="InterPro" id="IPR047788">
    <property type="entry name" value="LysR-like_Sec_metab"/>
</dbReference>
<evidence type="ECO:0000256" key="2">
    <source>
        <dbReference type="ARBA" id="ARBA00023015"/>
    </source>
</evidence>
<evidence type="ECO:0000256" key="1">
    <source>
        <dbReference type="ARBA" id="ARBA00009437"/>
    </source>
</evidence>
<gene>
    <name evidence="6" type="ORF">SAMN02745180_02207</name>
</gene>
<name>A0A1M5YIM2_9FIRM</name>
<evidence type="ECO:0000256" key="4">
    <source>
        <dbReference type="ARBA" id="ARBA00023163"/>
    </source>
</evidence>
<dbReference type="SUPFAM" id="SSF46785">
    <property type="entry name" value="Winged helix' DNA-binding domain"/>
    <property type="match status" value="1"/>
</dbReference>
<dbReference type="Pfam" id="PF03466">
    <property type="entry name" value="LysR_substrate"/>
    <property type="match status" value="1"/>
</dbReference>
<reference evidence="6 7" key="1">
    <citation type="submission" date="2016-11" db="EMBL/GenBank/DDBJ databases">
        <authorList>
            <person name="Jaros S."/>
            <person name="Januszkiewicz K."/>
            <person name="Wedrychowicz H."/>
        </authorList>
    </citation>
    <scope>NUCLEOTIDE SEQUENCE [LARGE SCALE GENOMIC DNA]</scope>
    <source>
        <strain evidence="6 7">DSM 13106</strain>
    </source>
</reference>
<proteinExistence type="inferred from homology"/>
<dbReference type="EMBL" id="FQXR01000012">
    <property type="protein sequence ID" value="SHI11748.1"/>
    <property type="molecule type" value="Genomic_DNA"/>
</dbReference>
<protein>
    <submittedName>
        <fullName evidence="6">DNA-binding transcriptional regulator, LysR family</fullName>
    </submittedName>
</protein>
<dbReference type="InterPro" id="IPR005119">
    <property type="entry name" value="LysR_subst-bd"/>
</dbReference>
<dbReference type="PROSITE" id="PS50931">
    <property type="entry name" value="HTH_LYSR"/>
    <property type="match status" value="1"/>
</dbReference>
<dbReference type="AlphaFoldDB" id="A0A1M5YIM2"/>
<dbReference type="PANTHER" id="PTHR30126">
    <property type="entry name" value="HTH-TYPE TRANSCRIPTIONAL REGULATOR"/>
    <property type="match status" value="1"/>
</dbReference>
<sequence>MILKVVIYLDLRQLETFVEVSKLKSFSKAAEKLFITQPTVTSHIQNLEKELGTVLINRSGKNMALTEAGSILYKYAINIINTCEMAKFDLDSYRGKIQGHLDICSSSVPRKYVLPNILKEFITIYPDVTFSLQDKDSREVVKSILEGESDFGIVGAKYQSNHLEYMDLIEDKLLLVTPNNKDFTMKNYAILDTSILTKHKLILREKGSGTRELLENELDKNKISRSHLKTIAYVEDAETIKTLISLGVGVSFLSERAIQEELACNKFKVYNVKNLNLNRKFYFVYHKSRQLSPLCETFKDFILEYISTVSL</sequence>
<dbReference type="STRING" id="1123281.SAMN02745180_02207"/>